<sequence>MLRRALALQPSSKGTRLLSATNFTSHPNMKKLLLSLLTFSLSFAGFAQQIPNGNFETWEMRNGLEAPRNWINTDEFLRAFAPIPIPVAINTVTKSTDARSGSFAARLENKNISFGGLPIGVAPGIMILGTRVNSNSLGGLPFTGRPAALQFSHKLTGPNAVNDSASVQVILTRTQNGQVIPIAGADYLFTQTAANFTQLTIPLDYDSNLAPDSIQIFITSGDAEDITAGTTLIIDDITMVGTALSSRDKVAGASALTVYPNPSTDGLFTLGAAQEPALLKSALTVTDATGRKVLTQPAASTVANGVRTLDLRGRPAGVYTLQLTTPEGPVTRRLVVR</sequence>
<evidence type="ECO:0000259" key="1">
    <source>
        <dbReference type="Pfam" id="PF18962"/>
    </source>
</evidence>
<protein>
    <recommendedName>
        <fullName evidence="1">Secretion system C-terminal sorting domain-containing protein</fullName>
    </recommendedName>
</protein>
<evidence type="ECO:0000313" key="2">
    <source>
        <dbReference type="EMBL" id="GAA4374699.1"/>
    </source>
</evidence>
<feature type="domain" description="Secretion system C-terminal sorting" evidence="1">
    <location>
        <begin position="258"/>
        <end position="336"/>
    </location>
</feature>
<dbReference type="Proteomes" id="UP001500454">
    <property type="component" value="Unassembled WGS sequence"/>
</dbReference>
<gene>
    <name evidence="2" type="ORF">GCM10023186_06400</name>
</gene>
<organism evidence="2 3">
    <name type="scientific">Hymenobacter koreensis</name>
    <dbReference type="NCBI Taxonomy" id="1084523"/>
    <lineage>
        <taxon>Bacteria</taxon>
        <taxon>Pseudomonadati</taxon>
        <taxon>Bacteroidota</taxon>
        <taxon>Cytophagia</taxon>
        <taxon>Cytophagales</taxon>
        <taxon>Hymenobacteraceae</taxon>
        <taxon>Hymenobacter</taxon>
    </lineage>
</organism>
<comment type="caution">
    <text evidence="2">The sequence shown here is derived from an EMBL/GenBank/DDBJ whole genome shotgun (WGS) entry which is preliminary data.</text>
</comment>
<keyword evidence="3" id="KW-1185">Reference proteome</keyword>
<dbReference type="NCBIfam" id="TIGR04183">
    <property type="entry name" value="Por_Secre_tail"/>
    <property type="match status" value="1"/>
</dbReference>
<dbReference type="InterPro" id="IPR038653">
    <property type="entry name" value="Put_CMD_sf"/>
</dbReference>
<evidence type="ECO:0000313" key="3">
    <source>
        <dbReference type="Proteomes" id="UP001500454"/>
    </source>
</evidence>
<dbReference type="EMBL" id="BAABHA010000002">
    <property type="protein sequence ID" value="GAA4374699.1"/>
    <property type="molecule type" value="Genomic_DNA"/>
</dbReference>
<dbReference type="InterPro" id="IPR026444">
    <property type="entry name" value="Secre_tail"/>
</dbReference>
<accession>A0ABP8IUV1</accession>
<dbReference type="Pfam" id="PF18962">
    <property type="entry name" value="Por_Secre_tail"/>
    <property type="match status" value="1"/>
</dbReference>
<dbReference type="Gene3D" id="2.60.120.890">
    <property type="entry name" value="BT2081, beta-jelly-roll domain"/>
    <property type="match status" value="1"/>
</dbReference>
<proteinExistence type="predicted"/>
<reference evidence="3" key="1">
    <citation type="journal article" date="2019" name="Int. J. Syst. Evol. Microbiol.">
        <title>The Global Catalogue of Microorganisms (GCM) 10K type strain sequencing project: providing services to taxonomists for standard genome sequencing and annotation.</title>
        <authorList>
            <consortium name="The Broad Institute Genomics Platform"/>
            <consortium name="The Broad Institute Genome Sequencing Center for Infectious Disease"/>
            <person name="Wu L."/>
            <person name="Ma J."/>
        </authorList>
    </citation>
    <scope>NUCLEOTIDE SEQUENCE [LARGE SCALE GENOMIC DNA]</scope>
    <source>
        <strain evidence="3">JCM 17924</strain>
    </source>
</reference>
<name>A0ABP8IUV1_9BACT</name>